<organism evidence="14 15">
    <name type="scientific">Rheinheimera mesophila</name>
    <dbReference type="NCBI Taxonomy" id="1547515"/>
    <lineage>
        <taxon>Bacteria</taxon>
        <taxon>Pseudomonadati</taxon>
        <taxon>Pseudomonadota</taxon>
        <taxon>Gammaproteobacteria</taxon>
        <taxon>Chromatiales</taxon>
        <taxon>Chromatiaceae</taxon>
        <taxon>Rheinheimera</taxon>
    </lineage>
</organism>
<dbReference type="PANTHER" id="PTHR32248">
    <property type="entry name" value="RNA POLYMERASE SIGMA-54 FACTOR"/>
    <property type="match status" value="1"/>
</dbReference>
<evidence type="ECO:0000313" key="14">
    <source>
        <dbReference type="EMBL" id="RRJ23952.1"/>
    </source>
</evidence>
<dbReference type="GO" id="GO:0000428">
    <property type="term" value="C:DNA-directed RNA polymerase complex"/>
    <property type="evidence" value="ECO:0007669"/>
    <property type="project" value="UniProtKB-KW"/>
</dbReference>
<comment type="function">
    <text evidence="10">Sigma factors are initiation factors that promote the attachment of RNA polymerase to specific initiation sites and are then released.</text>
</comment>
<keyword evidence="7 10" id="KW-0731">Sigma factor</keyword>
<keyword evidence="4 10" id="KW-0808">Transferase</keyword>
<evidence type="ECO:0000256" key="5">
    <source>
        <dbReference type="ARBA" id="ARBA00022695"/>
    </source>
</evidence>
<evidence type="ECO:0000256" key="7">
    <source>
        <dbReference type="ARBA" id="ARBA00023082"/>
    </source>
</evidence>
<evidence type="ECO:0000259" key="13">
    <source>
        <dbReference type="Pfam" id="PF04963"/>
    </source>
</evidence>
<evidence type="ECO:0000256" key="6">
    <source>
        <dbReference type="ARBA" id="ARBA00023015"/>
    </source>
</evidence>
<keyword evidence="9 10" id="KW-0804">Transcription</keyword>
<dbReference type="EMBL" id="RRCF01000001">
    <property type="protein sequence ID" value="RRJ23952.1"/>
    <property type="molecule type" value="Genomic_DNA"/>
</dbReference>
<dbReference type="PROSITE" id="PS50044">
    <property type="entry name" value="SIGMA54_3"/>
    <property type="match status" value="1"/>
</dbReference>
<dbReference type="NCBIfam" id="TIGR02395">
    <property type="entry name" value="rpoN_sigma"/>
    <property type="match status" value="1"/>
</dbReference>
<dbReference type="OrthoDB" id="9814402at2"/>
<dbReference type="PANTHER" id="PTHR32248:SF4">
    <property type="entry name" value="RNA POLYMERASE SIGMA-54 FACTOR"/>
    <property type="match status" value="1"/>
</dbReference>
<dbReference type="Gene3D" id="1.10.10.1330">
    <property type="entry name" value="RNA polymerase sigma-54 factor, core-binding domain"/>
    <property type="match status" value="1"/>
</dbReference>
<feature type="region of interest" description="Disordered" evidence="11">
    <location>
        <begin position="60"/>
        <end position="96"/>
    </location>
</feature>
<evidence type="ECO:0000256" key="1">
    <source>
        <dbReference type="ARBA" id="ARBA00008798"/>
    </source>
</evidence>
<dbReference type="GO" id="GO:0016987">
    <property type="term" value="F:sigma factor activity"/>
    <property type="evidence" value="ECO:0007669"/>
    <property type="project" value="UniProtKB-KW"/>
</dbReference>
<dbReference type="InterPro" id="IPR000394">
    <property type="entry name" value="RNA_pol_sigma_54"/>
</dbReference>
<dbReference type="GO" id="GO:0016779">
    <property type="term" value="F:nucleotidyltransferase activity"/>
    <property type="evidence" value="ECO:0007669"/>
    <property type="project" value="UniProtKB-KW"/>
</dbReference>
<dbReference type="AlphaFoldDB" id="A0A3P3QRW9"/>
<dbReference type="GO" id="GO:0000976">
    <property type="term" value="F:transcription cis-regulatory region binding"/>
    <property type="evidence" value="ECO:0007669"/>
    <property type="project" value="UniProtKB-ARBA"/>
</dbReference>
<keyword evidence="6 10" id="KW-0805">Transcription regulation</keyword>
<feature type="domain" description="RNA polymerase sigma factor 54 DNA-binding" evidence="12">
    <location>
        <begin position="337"/>
        <end position="494"/>
    </location>
</feature>
<keyword evidence="3 10" id="KW-0240">DNA-directed RNA polymerase</keyword>
<dbReference type="PIRSF" id="PIRSF000774">
    <property type="entry name" value="RpoN"/>
    <property type="match status" value="1"/>
</dbReference>
<dbReference type="InterPro" id="IPR007046">
    <property type="entry name" value="RNA_pol_sigma_54_core-bd"/>
</dbReference>
<evidence type="ECO:0000256" key="11">
    <source>
        <dbReference type="SAM" id="MobiDB-lite"/>
    </source>
</evidence>
<dbReference type="Pfam" id="PF04963">
    <property type="entry name" value="Sigma54_CBD"/>
    <property type="match status" value="1"/>
</dbReference>
<comment type="caution">
    <text evidence="14">The sequence shown here is derived from an EMBL/GenBank/DDBJ whole genome shotgun (WGS) entry which is preliminary data.</text>
</comment>
<dbReference type="Pfam" id="PF04552">
    <property type="entry name" value="Sigma54_DBD"/>
    <property type="match status" value="1"/>
</dbReference>
<dbReference type="Gene3D" id="1.10.10.60">
    <property type="entry name" value="Homeodomain-like"/>
    <property type="match status" value="1"/>
</dbReference>
<evidence type="ECO:0000256" key="4">
    <source>
        <dbReference type="ARBA" id="ARBA00022679"/>
    </source>
</evidence>
<evidence type="ECO:0000256" key="10">
    <source>
        <dbReference type="PIRNR" id="PIRNR000774"/>
    </source>
</evidence>
<evidence type="ECO:0000256" key="2">
    <source>
        <dbReference type="ARBA" id="ARBA00019942"/>
    </source>
</evidence>
<evidence type="ECO:0000313" key="15">
    <source>
        <dbReference type="Proteomes" id="UP000276260"/>
    </source>
</evidence>
<dbReference type="GO" id="GO:0001216">
    <property type="term" value="F:DNA-binding transcription activator activity"/>
    <property type="evidence" value="ECO:0007669"/>
    <property type="project" value="InterPro"/>
</dbReference>
<dbReference type="NCBIfam" id="NF004595">
    <property type="entry name" value="PRK05932.1-2"/>
    <property type="match status" value="1"/>
</dbReference>
<accession>A0A3P3QRW9</accession>
<reference evidence="14 15" key="1">
    <citation type="submission" date="2018-11" db="EMBL/GenBank/DDBJ databases">
        <title>Draft genome analysis of Rheinheimera mesophila isolated from an industrial waste site.</title>
        <authorList>
            <person name="Yu Q."/>
            <person name="Qi Y."/>
            <person name="Zhang H."/>
            <person name="Lu Y."/>
            <person name="Pu J."/>
        </authorList>
    </citation>
    <scope>NUCLEOTIDE SEQUENCE [LARGE SCALE GENOMIC DNA]</scope>
    <source>
        <strain evidence="14 15">IITR13</strain>
    </source>
</reference>
<dbReference type="PROSITE" id="PS00718">
    <property type="entry name" value="SIGMA54_2"/>
    <property type="match status" value="1"/>
</dbReference>
<feature type="domain" description="RNA polymerase sigma factor 54 core-binding" evidence="13">
    <location>
        <begin position="136"/>
        <end position="323"/>
    </location>
</feature>
<sequence length="497" mass="56370">MKPSLQLRLGQQLTMTPQLQQAIKLLQLSTIELQQEIQEALDANPLLEAEDDYAVFQEPSSKELNHGAEFDAPDYDSSHDEHYEPEVKDSSEAMSEQNIKEDLPLDSHWDDLVSAAPVAGANNFNGDEDTVFQGETTESLQDYLRWQMQLTPFSDTDRAIAEIIIEAIDENGLLTIDTEEILESLGMPDVEADEVEAVIKRIQLFDPVGVGARSIQECLLVQLRQFDPKTPYLAETRHIIKEYTDFLANRDFRSLMRVTKLKEDDLKEVMRLIHSLNPRPGADVIRQEQSYVIPDVSVAKIKGRWMVELNPDAMPKIRINEQYAAMSRNARNASDGQFIRSHLQEAKWFLKSLESRNETLLKVANCIVQQQQAFFEHGEEAMKPMVLNDVAEMVGMHESTISRVTTQKYMHTPRGIFELKFFFSSHVSTESGGECSSTAIRAFIKKLVAAENPAKPLSDSRMAEILSEQGINVARRTIAKYREALFIPPSNQRKSLL</sequence>
<keyword evidence="8 10" id="KW-0238">DNA-binding</keyword>
<evidence type="ECO:0000256" key="3">
    <source>
        <dbReference type="ARBA" id="ARBA00022478"/>
    </source>
</evidence>
<gene>
    <name evidence="14" type="ORF">EIK76_07865</name>
</gene>
<dbReference type="GO" id="GO:0006352">
    <property type="term" value="P:DNA-templated transcription initiation"/>
    <property type="evidence" value="ECO:0007669"/>
    <property type="project" value="InterPro"/>
</dbReference>
<dbReference type="Proteomes" id="UP000276260">
    <property type="component" value="Unassembled WGS sequence"/>
</dbReference>
<feature type="compositionally biased region" description="Basic and acidic residues" evidence="11">
    <location>
        <begin position="60"/>
        <end position="69"/>
    </location>
</feature>
<comment type="similarity">
    <text evidence="1 10">Belongs to the sigma-54 factor family.</text>
</comment>
<keyword evidence="5 10" id="KW-0548">Nucleotidyltransferase</keyword>
<dbReference type="FunFam" id="1.10.10.1330:FF:000001">
    <property type="entry name" value="RNA polymerase sigma-54 factor"/>
    <property type="match status" value="1"/>
</dbReference>
<feature type="compositionally biased region" description="Basic and acidic residues" evidence="11">
    <location>
        <begin position="76"/>
        <end position="91"/>
    </location>
</feature>
<keyword evidence="15" id="KW-1185">Reference proteome</keyword>
<dbReference type="GO" id="GO:0032993">
    <property type="term" value="C:protein-DNA complex"/>
    <property type="evidence" value="ECO:0007669"/>
    <property type="project" value="UniProtKB-ARBA"/>
</dbReference>
<dbReference type="Pfam" id="PF00309">
    <property type="entry name" value="Sigma54_AID"/>
    <property type="match status" value="1"/>
</dbReference>
<evidence type="ECO:0000259" key="12">
    <source>
        <dbReference type="Pfam" id="PF04552"/>
    </source>
</evidence>
<evidence type="ECO:0000256" key="8">
    <source>
        <dbReference type="ARBA" id="ARBA00023125"/>
    </source>
</evidence>
<dbReference type="PROSITE" id="PS00717">
    <property type="entry name" value="SIGMA54_1"/>
    <property type="match status" value="1"/>
</dbReference>
<dbReference type="PRINTS" id="PR00045">
    <property type="entry name" value="SIGMA54FCT"/>
</dbReference>
<dbReference type="InterPro" id="IPR007634">
    <property type="entry name" value="RNA_pol_sigma_54_DNA-bd"/>
</dbReference>
<name>A0A3P3QRW9_9GAMM</name>
<dbReference type="FunFam" id="1.10.10.60:FF:000045">
    <property type="entry name" value="RNA polymerase sigma-54 factor"/>
    <property type="match status" value="1"/>
</dbReference>
<protein>
    <recommendedName>
        <fullName evidence="2 10">RNA polymerase sigma-54 factor</fullName>
    </recommendedName>
</protein>
<evidence type="ECO:0000256" key="9">
    <source>
        <dbReference type="ARBA" id="ARBA00023163"/>
    </source>
</evidence>
<dbReference type="InterPro" id="IPR038709">
    <property type="entry name" value="RpoN_core-bd_sf"/>
</dbReference>
<dbReference type="NCBIfam" id="NF009118">
    <property type="entry name" value="PRK12469.1"/>
    <property type="match status" value="1"/>
</dbReference>
<proteinExistence type="inferred from homology"/>